<protein>
    <submittedName>
        <fullName evidence="1">Uncharacterized protein</fullName>
    </submittedName>
</protein>
<reference evidence="1 2" key="1">
    <citation type="journal article" date="2016" name="Mol. Biol. Evol.">
        <title>Comparative Genomics of Early-Diverging Mushroom-Forming Fungi Provides Insights into the Origins of Lignocellulose Decay Capabilities.</title>
        <authorList>
            <person name="Nagy L.G."/>
            <person name="Riley R."/>
            <person name="Tritt A."/>
            <person name="Adam C."/>
            <person name="Daum C."/>
            <person name="Floudas D."/>
            <person name="Sun H."/>
            <person name="Yadav J.S."/>
            <person name="Pangilinan J."/>
            <person name="Larsson K.H."/>
            <person name="Matsuura K."/>
            <person name="Barry K."/>
            <person name="Labutti K."/>
            <person name="Kuo R."/>
            <person name="Ohm R.A."/>
            <person name="Bhattacharya S.S."/>
            <person name="Shirouzu T."/>
            <person name="Yoshinaga Y."/>
            <person name="Martin F.M."/>
            <person name="Grigoriev I.V."/>
            <person name="Hibbett D.S."/>
        </authorList>
    </citation>
    <scope>NUCLEOTIDE SEQUENCE [LARGE SCALE GENOMIC DNA]</scope>
    <source>
        <strain evidence="1 2">HHB12733</strain>
    </source>
</reference>
<proteinExistence type="predicted"/>
<evidence type="ECO:0000313" key="2">
    <source>
        <dbReference type="Proteomes" id="UP000076842"/>
    </source>
</evidence>
<name>A0A165IBY7_9BASI</name>
<dbReference type="EMBL" id="KV423931">
    <property type="protein sequence ID" value="KZT60373.1"/>
    <property type="molecule type" value="Genomic_DNA"/>
</dbReference>
<dbReference type="InParanoid" id="A0A165IBY7"/>
<keyword evidence="2" id="KW-1185">Reference proteome</keyword>
<organism evidence="1 2">
    <name type="scientific">Calocera cornea HHB12733</name>
    <dbReference type="NCBI Taxonomy" id="1353952"/>
    <lineage>
        <taxon>Eukaryota</taxon>
        <taxon>Fungi</taxon>
        <taxon>Dikarya</taxon>
        <taxon>Basidiomycota</taxon>
        <taxon>Agaricomycotina</taxon>
        <taxon>Dacrymycetes</taxon>
        <taxon>Dacrymycetales</taxon>
        <taxon>Dacrymycetaceae</taxon>
        <taxon>Calocera</taxon>
    </lineage>
</organism>
<dbReference type="Proteomes" id="UP000076842">
    <property type="component" value="Unassembled WGS sequence"/>
</dbReference>
<gene>
    <name evidence="1" type="ORF">CALCODRAFT_115020</name>
</gene>
<dbReference type="AlphaFoldDB" id="A0A165IBY7"/>
<accession>A0A165IBY7</accession>
<evidence type="ECO:0000313" key="1">
    <source>
        <dbReference type="EMBL" id="KZT60373.1"/>
    </source>
</evidence>
<sequence length="117" mass="12979">MLRPGLAVFLRLACRPECADWNALPMTQHLPCWLRRRPTPPPRLMVPCICRARSSRTFGCELGWGRMCRRLASRMAGLSTRSLTGTGQATLLECTSLYSPRPLMALSALLPPTVVPS</sequence>